<name>A0ACC2EIB4_DIPCM</name>
<gene>
    <name evidence="1" type="ORF">O6H91_02G092900</name>
</gene>
<evidence type="ECO:0000313" key="1">
    <source>
        <dbReference type="EMBL" id="KAJ7566220.1"/>
    </source>
</evidence>
<proteinExistence type="predicted"/>
<keyword evidence="2" id="KW-1185">Reference proteome</keyword>
<dbReference type="EMBL" id="CM055093">
    <property type="protein sequence ID" value="KAJ7566220.1"/>
    <property type="molecule type" value="Genomic_DNA"/>
</dbReference>
<comment type="caution">
    <text evidence="1">The sequence shown here is derived from an EMBL/GenBank/DDBJ whole genome shotgun (WGS) entry which is preliminary data.</text>
</comment>
<sequence length="453" mass="49939">MEEQPHQQSANCREVEDLDGVLTAVLAQEEATGPALFSNSPTMLTSLASGSSLPWNFQLNQDYSSLLLDTQFLSGLTTPYTSLFHEAGLGTVTSSSSHYLGESLANGQIFTSESNCTWNLREGLPSHAFTSSRTDLENVNTTSSCLPCVNEITLAFPSSLVHVGDQLEVQTLAESVARQNCMKITEEQVPSTFEQDDTRSVPWTASSIFHQISSKTGRLREEPGKLPHPSTPDSTLSSSGSGEANEDTSKHDAFGASTSSCLKRKAPAGKTINEIGEKSSWTSEGKQPTSSKSRKFKGLKKPREPRYAIHTRSDVDVMDDGYRWRKYGQKAVKNSPHPRSYYRCTSNKCPVKKRVERSSEDPGLVITTYEGVHNHHSPALLRDTAEVARFTSFYSPAFPYNLYHSFPSPSPSMQSISRREANLPMRIRSHIQARLLDEGLLEDIVPPGMRAVS</sequence>
<organism evidence="1 2">
    <name type="scientific">Diphasiastrum complanatum</name>
    <name type="common">Issler's clubmoss</name>
    <name type="synonym">Lycopodium complanatum</name>
    <dbReference type="NCBI Taxonomy" id="34168"/>
    <lineage>
        <taxon>Eukaryota</taxon>
        <taxon>Viridiplantae</taxon>
        <taxon>Streptophyta</taxon>
        <taxon>Embryophyta</taxon>
        <taxon>Tracheophyta</taxon>
        <taxon>Lycopodiopsida</taxon>
        <taxon>Lycopodiales</taxon>
        <taxon>Lycopodiaceae</taxon>
        <taxon>Lycopodioideae</taxon>
        <taxon>Diphasiastrum</taxon>
    </lineage>
</organism>
<dbReference type="Proteomes" id="UP001162992">
    <property type="component" value="Chromosome 2"/>
</dbReference>
<accession>A0ACC2EIB4</accession>
<reference evidence="2" key="1">
    <citation type="journal article" date="2024" name="Proc. Natl. Acad. Sci. U.S.A.">
        <title>Extraordinary preservation of gene collinearity over three hundred million years revealed in homosporous lycophytes.</title>
        <authorList>
            <person name="Li C."/>
            <person name="Wickell D."/>
            <person name="Kuo L.Y."/>
            <person name="Chen X."/>
            <person name="Nie B."/>
            <person name="Liao X."/>
            <person name="Peng D."/>
            <person name="Ji J."/>
            <person name="Jenkins J."/>
            <person name="Williams M."/>
            <person name="Shu S."/>
            <person name="Plott C."/>
            <person name="Barry K."/>
            <person name="Rajasekar S."/>
            <person name="Grimwood J."/>
            <person name="Han X."/>
            <person name="Sun S."/>
            <person name="Hou Z."/>
            <person name="He W."/>
            <person name="Dai G."/>
            <person name="Sun C."/>
            <person name="Schmutz J."/>
            <person name="Leebens-Mack J.H."/>
            <person name="Li F.W."/>
            <person name="Wang L."/>
        </authorList>
    </citation>
    <scope>NUCLEOTIDE SEQUENCE [LARGE SCALE GENOMIC DNA]</scope>
    <source>
        <strain evidence="2">cv. PW_Plant_1</strain>
    </source>
</reference>
<evidence type="ECO:0000313" key="2">
    <source>
        <dbReference type="Proteomes" id="UP001162992"/>
    </source>
</evidence>
<protein>
    <submittedName>
        <fullName evidence="1">Uncharacterized protein</fullName>
    </submittedName>
</protein>